<dbReference type="PROSITE" id="PS50928">
    <property type="entry name" value="ABC_TM1"/>
    <property type="match status" value="1"/>
</dbReference>
<feature type="transmembrane region" description="Helical" evidence="7">
    <location>
        <begin position="204"/>
        <end position="222"/>
    </location>
</feature>
<keyword evidence="5 7" id="KW-1133">Transmembrane helix</keyword>
<keyword evidence="10" id="KW-1185">Reference proteome</keyword>
<evidence type="ECO:0000313" key="9">
    <source>
        <dbReference type="EMBL" id="MDG9700359.1"/>
    </source>
</evidence>
<keyword evidence="3" id="KW-1003">Cell membrane</keyword>
<dbReference type="PANTHER" id="PTHR43386:SF25">
    <property type="entry name" value="PEPTIDE ABC TRANSPORTER PERMEASE PROTEIN"/>
    <property type="match status" value="1"/>
</dbReference>
<keyword evidence="6 7" id="KW-0472">Membrane</keyword>
<feature type="transmembrane region" description="Helical" evidence="7">
    <location>
        <begin position="139"/>
        <end position="157"/>
    </location>
</feature>
<comment type="subcellular location">
    <subcellularLocation>
        <location evidence="1 7">Cell membrane</location>
        <topology evidence="1 7">Multi-pass membrane protein</topology>
    </subcellularLocation>
</comment>
<dbReference type="AlphaFoldDB" id="A0AAW6RN47"/>
<dbReference type="Pfam" id="PF00528">
    <property type="entry name" value="BPD_transp_1"/>
    <property type="match status" value="1"/>
</dbReference>
<evidence type="ECO:0000256" key="2">
    <source>
        <dbReference type="ARBA" id="ARBA00022448"/>
    </source>
</evidence>
<comment type="similarity">
    <text evidence="7">Belongs to the binding-protein-dependent transport system permease family.</text>
</comment>
<dbReference type="RefSeq" id="WP_279525093.1">
    <property type="nucleotide sequence ID" value="NZ_JARVII010000032.1"/>
</dbReference>
<feature type="transmembrane region" description="Helical" evidence="7">
    <location>
        <begin position="114"/>
        <end position="133"/>
    </location>
</feature>
<feature type="domain" description="ABC transmembrane type-1" evidence="8">
    <location>
        <begin position="75"/>
        <end position="264"/>
    </location>
</feature>
<proteinExistence type="inferred from homology"/>
<evidence type="ECO:0000256" key="7">
    <source>
        <dbReference type="RuleBase" id="RU363032"/>
    </source>
</evidence>
<evidence type="ECO:0000259" key="8">
    <source>
        <dbReference type="PROSITE" id="PS50928"/>
    </source>
</evidence>
<evidence type="ECO:0000256" key="1">
    <source>
        <dbReference type="ARBA" id="ARBA00004651"/>
    </source>
</evidence>
<dbReference type="InterPro" id="IPR000515">
    <property type="entry name" value="MetI-like"/>
</dbReference>
<feature type="transmembrane region" description="Helical" evidence="7">
    <location>
        <begin position="79"/>
        <end position="102"/>
    </location>
</feature>
<evidence type="ECO:0000256" key="6">
    <source>
        <dbReference type="ARBA" id="ARBA00023136"/>
    </source>
</evidence>
<dbReference type="CDD" id="cd06261">
    <property type="entry name" value="TM_PBP2"/>
    <property type="match status" value="1"/>
</dbReference>
<accession>A0AAW6RN47</accession>
<keyword evidence="2 7" id="KW-0813">Transport</keyword>
<comment type="caution">
    <text evidence="9">The sequence shown here is derived from an EMBL/GenBank/DDBJ whole genome shotgun (WGS) entry which is preliminary data.</text>
</comment>
<sequence>MKRFSFSLHALPPTLLAGGALTLLALLAALLSLVWLPWPIDAVDMNHKLLPPSTAHWLGTDAYGRDVAALLLAGARASLAAAALAVALGLAAGAALGLLAAALRGWVEQAIMRVADFAFAFPAILTAIMLAAIRGPGLGVVVLAVGIYGIPAFARVTHAAASQAWAREYTRAARALGLGPWAITWRHVLPNIAAPLTVQATSRFATAVLAEAALSYLGLGVQPPQPSWGRMLAEAQSLMFDAPLLAVWPGLAIALTVLGLNLLGDGLRDALDPRCQTRPA</sequence>
<evidence type="ECO:0000256" key="5">
    <source>
        <dbReference type="ARBA" id="ARBA00022989"/>
    </source>
</evidence>
<gene>
    <name evidence="9" type="ORF">QB898_11680</name>
</gene>
<dbReference type="EMBL" id="JARVII010000032">
    <property type="protein sequence ID" value="MDG9700359.1"/>
    <property type="molecule type" value="Genomic_DNA"/>
</dbReference>
<dbReference type="GO" id="GO:0005886">
    <property type="term" value="C:plasma membrane"/>
    <property type="evidence" value="ECO:0007669"/>
    <property type="project" value="UniProtKB-SubCell"/>
</dbReference>
<dbReference type="GO" id="GO:0055085">
    <property type="term" value="P:transmembrane transport"/>
    <property type="evidence" value="ECO:0007669"/>
    <property type="project" value="InterPro"/>
</dbReference>
<dbReference type="Gene3D" id="1.10.3720.10">
    <property type="entry name" value="MetI-like"/>
    <property type="match status" value="1"/>
</dbReference>
<evidence type="ECO:0000256" key="3">
    <source>
        <dbReference type="ARBA" id="ARBA00022475"/>
    </source>
</evidence>
<protein>
    <submittedName>
        <fullName evidence="9">ABC transporter permease</fullName>
    </submittedName>
</protein>
<evidence type="ECO:0000313" key="10">
    <source>
        <dbReference type="Proteomes" id="UP001237156"/>
    </source>
</evidence>
<organism evidence="9 10">
    <name type="scientific">Ottowia cancrivicina</name>
    <dbReference type="NCBI Taxonomy" id="3040346"/>
    <lineage>
        <taxon>Bacteria</taxon>
        <taxon>Pseudomonadati</taxon>
        <taxon>Pseudomonadota</taxon>
        <taxon>Betaproteobacteria</taxon>
        <taxon>Burkholderiales</taxon>
        <taxon>Comamonadaceae</taxon>
        <taxon>Ottowia</taxon>
    </lineage>
</organism>
<dbReference type="InterPro" id="IPR050366">
    <property type="entry name" value="BP-dependent_transpt_permease"/>
</dbReference>
<evidence type="ECO:0000256" key="4">
    <source>
        <dbReference type="ARBA" id="ARBA00022692"/>
    </source>
</evidence>
<dbReference type="InterPro" id="IPR035906">
    <property type="entry name" value="MetI-like_sf"/>
</dbReference>
<name>A0AAW6RN47_9BURK</name>
<dbReference type="PANTHER" id="PTHR43386">
    <property type="entry name" value="OLIGOPEPTIDE TRANSPORT SYSTEM PERMEASE PROTEIN APPC"/>
    <property type="match status" value="1"/>
</dbReference>
<reference evidence="9 10" key="1">
    <citation type="submission" date="2023-04" db="EMBL/GenBank/DDBJ databases">
        <title>Ottowia paracancer sp. nov., isolated from human stomach.</title>
        <authorList>
            <person name="Song Y."/>
        </authorList>
    </citation>
    <scope>NUCLEOTIDE SEQUENCE [LARGE SCALE GENOMIC DNA]</scope>
    <source>
        <strain evidence="9 10">10c7w1</strain>
    </source>
</reference>
<feature type="transmembrane region" description="Helical" evidence="7">
    <location>
        <begin position="242"/>
        <end position="264"/>
    </location>
</feature>
<dbReference type="Proteomes" id="UP001237156">
    <property type="component" value="Unassembled WGS sequence"/>
</dbReference>
<dbReference type="SUPFAM" id="SSF161098">
    <property type="entry name" value="MetI-like"/>
    <property type="match status" value="1"/>
</dbReference>
<keyword evidence="4 7" id="KW-0812">Transmembrane</keyword>